<feature type="region of interest" description="Disordered" evidence="2">
    <location>
        <begin position="906"/>
        <end position="937"/>
    </location>
</feature>
<accession>A0A0F7UHA9</accession>
<feature type="compositionally biased region" description="Basic and acidic residues" evidence="2">
    <location>
        <begin position="1879"/>
        <end position="1893"/>
    </location>
</feature>
<feature type="compositionally biased region" description="Basic and acidic residues" evidence="2">
    <location>
        <begin position="614"/>
        <end position="623"/>
    </location>
</feature>
<feature type="region of interest" description="Disordered" evidence="2">
    <location>
        <begin position="1523"/>
        <end position="1582"/>
    </location>
</feature>
<feature type="compositionally biased region" description="Basic and acidic residues" evidence="2">
    <location>
        <begin position="1523"/>
        <end position="1535"/>
    </location>
</feature>
<feature type="region of interest" description="Disordered" evidence="2">
    <location>
        <begin position="1"/>
        <end position="50"/>
    </location>
</feature>
<feature type="coiled-coil region" evidence="1">
    <location>
        <begin position="1477"/>
        <end position="1504"/>
    </location>
</feature>
<feature type="compositionally biased region" description="Basic and acidic residues" evidence="2">
    <location>
        <begin position="194"/>
        <end position="212"/>
    </location>
</feature>
<feature type="compositionally biased region" description="Basic and acidic residues" evidence="2">
    <location>
        <begin position="132"/>
        <end position="176"/>
    </location>
</feature>
<feature type="region of interest" description="Disordered" evidence="2">
    <location>
        <begin position="339"/>
        <end position="387"/>
    </location>
</feature>
<feature type="region of interest" description="Disordered" evidence="2">
    <location>
        <begin position="660"/>
        <end position="701"/>
    </location>
</feature>
<feature type="compositionally biased region" description="Polar residues" evidence="2">
    <location>
        <begin position="1546"/>
        <end position="1563"/>
    </location>
</feature>
<feature type="compositionally biased region" description="Polar residues" evidence="2">
    <location>
        <begin position="1952"/>
        <end position="1961"/>
    </location>
</feature>
<feature type="compositionally biased region" description="Low complexity" evidence="2">
    <location>
        <begin position="660"/>
        <end position="684"/>
    </location>
</feature>
<feature type="compositionally biased region" description="Low complexity" evidence="2">
    <location>
        <begin position="1536"/>
        <end position="1545"/>
    </location>
</feature>
<dbReference type="PANTHER" id="PTHR23159:SF60">
    <property type="entry name" value="SPINDLE ASSEMBLY ABNORMAL PROTEIN 4"/>
    <property type="match status" value="1"/>
</dbReference>
<feature type="region of interest" description="Disordered" evidence="2">
    <location>
        <begin position="1396"/>
        <end position="1450"/>
    </location>
</feature>
<feature type="region of interest" description="Disordered" evidence="2">
    <location>
        <begin position="1182"/>
        <end position="1216"/>
    </location>
</feature>
<feature type="compositionally biased region" description="Low complexity" evidence="2">
    <location>
        <begin position="1"/>
        <end position="13"/>
    </location>
</feature>
<feature type="region of interest" description="Disordered" evidence="2">
    <location>
        <begin position="1862"/>
        <end position="1895"/>
    </location>
</feature>
<feature type="compositionally biased region" description="Low complexity" evidence="2">
    <location>
        <begin position="417"/>
        <end position="427"/>
    </location>
</feature>
<feature type="region of interest" description="Disordered" evidence="2">
    <location>
        <begin position="1912"/>
        <end position="1962"/>
    </location>
</feature>
<feature type="compositionally biased region" description="Basic and acidic residues" evidence="2">
    <location>
        <begin position="1411"/>
        <end position="1433"/>
    </location>
</feature>
<evidence type="ECO:0000256" key="2">
    <source>
        <dbReference type="SAM" id="MobiDB-lite"/>
    </source>
</evidence>
<feature type="compositionally biased region" description="Basic and acidic residues" evidence="2">
    <location>
        <begin position="548"/>
        <end position="560"/>
    </location>
</feature>
<reference evidence="3" key="1">
    <citation type="journal article" date="2015" name="PLoS ONE">
        <title>Comprehensive Evaluation of Toxoplasma gondii VEG and Neospora caninum LIV Genomes with Tachyzoite Stage Transcriptome and Proteome Defines Novel Transcript Features.</title>
        <authorList>
            <person name="Ramaprasad A."/>
            <person name="Mourier T."/>
            <person name="Naeem R."/>
            <person name="Malas T.B."/>
            <person name="Moussa E."/>
            <person name="Panigrahi A."/>
            <person name="Vermont S.J."/>
            <person name="Otto T.D."/>
            <person name="Wastling J."/>
            <person name="Pain A."/>
        </authorList>
    </citation>
    <scope>NUCLEOTIDE SEQUENCE</scope>
    <source>
        <strain evidence="3">Liverpool</strain>
    </source>
</reference>
<feature type="compositionally biased region" description="Basic and acidic residues" evidence="2">
    <location>
        <begin position="481"/>
        <end position="538"/>
    </location>
</feature>
<feature type="compositionally biased region" description="Basic and acidic residues" evidence="2">
    <location>
        <begin position="257"/>
        <end position="303"/>
    </location>
</feature>
<sequence>MASAGEEANAEAGPVRTPMYRPCKETVGDSLKREEGREREGDDWPWDQTDLPHLLRPPPWLCGEPVVCPSPSKKGVFRGVFFQRKKVKSVAEGSRRTRSQSSVSAACLWGSAAEASDATLRLSSSDASSEDSESRAGARETHARHDERLCEHGGSRDEKDREGSAETESGKRDTNPRGDAAGGAGRRGAQSREPNGRAARDGQETKETRETAARTVRSAEGSEGERRLCETRGGVSPRSRLSDPCVLQLSEKLCGLPKERGRAPKTKRGEDRKEDGKGDRKEDGKGDREEDGKGDREGEKEMKGVASVRGIPRTGRVGLWRSEADLSPAFLLACLPPPSVVSSPGSSCAPSSFRTRRVRRRSGASSLESERSGGPARNSVWLQRPLDGDETDAFPVLRCSCCGRPATEDAEAVSELSSAFSSSAFDSDTARNVSVRTRGDIRSGDSPQRTETAPRVASDGVPPQGLSFGDSARRGPAVGREGAHNGKRGTEREGGRGKGGERDGGREKGSARDGGREKGSERDGGRGKGSERDGERQGGRSAVQRQRGSAEGEVGDRSEAPRQNLRRAQSVAARPRRQPRSGNVRHRAGSLPGAREELCDRSSPVVSAAPGQNRNEKNRETRRQIPLPLRADAATNCMSLPAASICPEIHSVSSPSFSCSCASPSSPSSSSSSSRPGVSSPSESRGAHLPLGIFRPRRSPPSDALSCVSHFPFSGRREELSRRETALSERPPVRLPVSAVAVRVESAKCRETRATRLLSPFARGTPCACPEKTGVFGSLSPSVKRGGSNAVLPSAGVHREDFRVERKRNVSLRDRGTGHVATHRPFLSVPPLHARSPFCSFLPSSSPGPSCPCPPSSGPSSSFPSLPSFPPPPPASLPVSEFSLSSYISQMHRVAEEIVQVVSPRPAGGSASLAPVSGEEGSATLAESPSRRPPVPENPQILFCPPSLVQPSRSFGLQAAERAGAVGREDAAATLAFPQGLVRPSARPTEAERAVRSAFFSPYPLSKRSESETQFVRQSALCGAREETADREERTEAGGYLEVTTRALPRCVSMGSEAKGRRREELYAGGESARAAGKDFASLRHALLQQSEDLRMQLGALDRAEKEAEAQRKASEKREQTLLLAYQGLKRKYKALVRDFAFNRRLLQSRDEELDRVERYAFSLLSEMEERKKGIEEAEQRRAAEEREKQRQAVREKKRQAVREKKKQEARERERQRHARLRLRTWGVCLQVREKAKEEREEMAREMEARLVRLQDAHDEEVHRQREEAEWQRELLLKEAEKNARRNLDNLLSKVTESEDARQKLTQTLKDREDQLRAAEERAEASDVALALLEEEVAHLRRECEHERGVRKNLALEKDRELERLAAEHAQEIQILKQQMAEQHEEHLAAFAEARERHARELQAQSGAADEASKRQAQDAKRDRNEADERRPVGDTQTSQRWPATDENETREAILKASEHERASTLSQRDHVPQQTRWDLERQLEDVRKKLEQREAELALAVESRVLAAEALQQFRLFHGDTGQRSESFVERGARASDPASRASPLQSLPSHESRSVGSPTAKDSQHAGGPRNPQAASTGGRAAECLRAGAVDGTGAERSAASLNAEGGEEQQGKAALFPGDLGSIHVSPLQLSPVAETTRLAPFAQGAPLCLPSPRFGKGEIAEESEQAPTLRQMVCAAWQALARKKPRDAGERSRSCLPRIAQFGDEATPRRRETGDSWRVPERETDVTDEDVVWILQTLLGEVAELEAALQPLQRQLLAATAATVTLQKERDKLMEITNRQCSRLHRLRESPPSSFLARCGCSVDGADQRDAASEKPCVESLESRGAGCGEGCDVDERREHEMCVAVFSRQRKARYRTNEDTDCGRSGVGMSGRARHGEEERTNFRKGEEPGELSLRVTGASACFWPQPRRTLSARRGGRRSVSAGRRAMHARAGSREEIRQRSPCTPPSSAIASAKSNGGVYREKNANASVLRYPSLVEGASGAHEGNQNTRVLEFPPEEETGVDLKRECGQRQKRAVVCARGPITNAPLMWIVQRQHMSENKNSDGKQCD</sequence>
<feature type="coiled-coil region" evidence="1">
    <location>
        <begin position="1091"/>
        <end position="1121"/>
    </location>
</feature>
<feature type="compositionally biased region" description="Basic and acidic residues" evidence="2">
    <location>
        <begin position="1182"/>
        <end position="1215"/>
    </location>
</feature>
<dbReference type="PANTHER" id="PTHR23159">
    <property type="entry name" value="CENTROSOMAL PROTEIN 2"/>
    <property type="match status" value="1"/>
</dbReference>
<feature type="region of interest" description="Disordered" evidence="2">
    <location>
        <begin position="116"/>
        <end position="309"/>
    </location>
</feature>
<protein>
    <submittedName>
        <fullName evidence="3">Uncharacterized protein</fullName>
    </submittedName>
</protein>
<proteinExistence type="predicted"/>
<gene>
    <name evidence="3" type="ORF">BN1204_036850</name>
</gene>
<name>A0A0F7UHA9_NEOCL</name>
<feature type="compositionally biased region" description="Low complexity" evidence="2">
    <location>
        <begin position="340"/>
        <end position="353"/>
    </location>
</feature>
<evidence type="ECO:0000256" key="1">
    <source>
        <dbReference type="SAM" id="Coils"/>
    </source>
</evidence>
<feature type="region of interest" description="Disordered" evidence="2">
    <location>
        <begin position="416"/>
        <end position="627"/>
    </location>
</feature>
<feature type="compositionally biased region" description="Basic residues" evidence="2">
    <location>
        <begin position="574"/>
        <end position="588"/>
    </location>
</feature>
<dbReference type="EMBL" id="LN714483">
    <property type="protein sequence ID" value="CEL67900.1"/>
    <property type="molecule type" value="Genomic_DNA"/>
</dbReference>
<evidence type="ECO:0000313" key="3">
    <source>
        <dbReference type="EMBL" id="CEL67900.1"/>
    </source>
</evidence>
<feature type="compositionally biased region" description="Basic and acidic residues" evidence="2">
    <location>
        <begin position="22"/>
        <end position="42"/>
    </location>
</feature>
<keyword evidence="1" id="KW-0175">Coiled coil</keyword>
<feature type="compositionally biased region" description="Low complexity" evidence="2">
    <location>
        <begin position="116"/>
        <end position="127"/>
    </location>
</feature>
<feature type="region of interest" description="Disordered" evidence="2">
    <location>
        <begin position="850"/>
        <end position="874"/>
    </location>
</feature>
<organism evidence="3">
    <name type="scientific">Neospora caninum (strain Liverpool)</name>
    <dbReference type="NCBI Taxonomy" id="572307"/>
    <lineage>
        <taxon>Eukaryota</taxon>
        <taxon>Sar</taxon>
        <taxon>Alveolata</taxon>
        <taxon>Apicomplexa</taxon>
        <taxon>Conoidasida</taxon>
        <taxon>Coccidia</taxon>
        <taxon>Eucoccidiorida</taxon>
        <taxon>Eimeriorina</taxon>
        <taxon>Sarcocystidae</taxon>
        <taxon>Neospora</taxon>
    </lineage>
</organism>